<dbReference type="PANTHER" id="PTHR21485:SF6">
    <property type="entry name" value="N-ACYLNEURAMINATE CYTIDYLYLTRANSFERASE-RELATED"/>
    <property type="match status" value="1"/>
</dbReference>
<dbReference type="InterPro" id="IPR050793">
    <property type="entry name" value="CMP-NeuNAc_synthase"/>
</dbReference>
<dbReference type="GO" id="GO:0008781">
    <property type="term" value="F:N-acylneuraminate cytidylyltransferase activity"/>
    <property type="evidence" value="ECO:0007669"/>
    <property type="project" value="TreeGrafter"/>
</dbReference>
<evidence type="ECO:0000313" key="1">
    <source>
        <dbReference type="EMBL" id="TGY93817.1"/>
    </source>
</evidence>
<reference evidence="1 2" key="1">
    <citation type="journal article" date="2013" name="Int. J. Syst. Evol. Microbiol.">
        <title>Marinicauda pacifica gen. nov., sp. nov., a prosthecate alphaproteobacterium of the family Hyphomonadaceae isolated from deep seawater.</title>
        <authorList>
            <person name="Zhang X.Y."/>
            <person name="Li G.W."/>
            <person name="Wang C.S."/>
            <person name="Zhang Y.J."/>
            <person name="Xu X.W."/>
            <person name="Li H."/>
            <person name="Liu A."/>
            <person name="Liu C."/>
            <person name="Xie B.B."/>
            <person name="Qin Q.L."/>
            <person name="Xu Z."/>
            <person name="Chen X.L."/>
            <person name="Zhou B.C."/>
            <person name="Zhang Y.Z."/>
        </authorList>
    </citation>
    <scope>NUCLEOTIDE SEQUENCE [LARGE SCALE GENOMIC DNA]</scope>
    <source>
        <strain evidence="1 2">P-1 km-3</strain>
    </source>
</reference>
<sequence>MKIAVIPARGGSKRIPRKNVRAFHGRPMLEWPVRAALQTGLFDAVLVSTDDEEIAEVARAAGAQVPFLRPKALADDFTGVVPVIAHAVTAFEDASGQAVELTCAIYATAPFVQADDIRAGHDALVAAPGQDYAISVTPFAFPVQRALKRVETGSGPGLAPMQPEFIASRSQDLEPAFHDAAHFFWARRAALAGQAPVFSPKSIPIEIAPKFVQDIDTPEDWARAELMFAALHPHDGRPAPS</sequence>
<dbReference type="Pfam" id="PF02348">
    <property type="entry name" value="CTP_transf_3"/>
    <property type="match status" value="1"/>
</dbReference>
<dbReference type="SUPFAM" id="SSF53448">
    <property type="entry name" value="Nucleotide-diphospho-sugar transferases"/>
    <property type="match status" value="1"/>
</dbReference>
<dbReference type="EC" id="2.7.7.81" evidence="1"/>
<evidence type="ECO:0000313" key="2">
    <source>
        <dbReference type="Proteomes" id="UP000305451"/>
    </source>
</evidence>
<dbReference type="RefSeq" id="WP_135943012.1">
    <property type="nucleotide sequence ID" value="NZ_BMEI01000001.1"/>
</dbReference>
<keyword evidence="1" id="KW-0808">Transferase</keyword>
<dbReference type="AlphaFoldDB" id="A0A4S2HCN5"/>
<gene>
    <name evidence="1" type="primary">pseF</name>
    <name evidence="1" type="ORF">E5162_00550</name>
</gene>
<protein>
    <submittedName>
        <fullName evidence="1">Pseudaminic acid cytidylyltransferase</fullName>
        <ecNumber evidence="1">2.7.7.81</ecNumber>
    </submittedName>
</protein>
<dbReference type="CDD" id="cd02513">
    <property type="entry name" value="CMP-NeuAc_Synthase"/>
    <property type="match status" value="1"/>
</dbReference>
<dbReference type="Gene3D" id="3.90.550.10">
    <property type="entry name" value="Spore Coat Polysaccharide Biosynthesis Protein SpsA, Chain A"/>
    <property type="match status" value="1"/>
</dbReference>
<dbReference type="InterPro" id="IPR003329">
    <property type="entry name" value="Cytidylyl_trans"/>
</dbReference>
<dbReference type="EMBL" id="SRXV01000001">
    <property type="protein sequence ID" value="TGY93817.1"/>
    <property type="molecule type" value="Genomic_DNA"/>
</dbReference>
<keyword evidence="2" id="KW-1185">Reference proteome</keyword>
<comment type="caution">
    <text evidence="1">The sequence shown here is derived from an EMBL/GenBank/DDBJ whole genome shotgun (WGS) entry which is preliminary data.</text>
</comment>
<dbReference type="NCBIfam" id="TIGR03584">
    <property type="entry name" value="PseF"/>
    <property type="match status" value="1"/>
</dbReference>
<dbReference type="InterPro" id="IPR020039">
    <property type="entry name" value="PseF"/>
</dbReference>
<dbReference type="PANTHER" id="PTHR21485">
    <property type="entry name" value="HAD SUPERFAMILY MEMBERS CMAS AND KDSC"/>
    <property type="match status" value="1"/>
</dbReference>
<dbReference type="Proteomes" id="UP000305451">
    <property type="component" value="Unassembled WGS sequence"/>
</dbReference>
<keyword evidence="1" id="KW-0548">Nucleotidyltransferase</keyword>
<dbReference type="InterPro" id="IPR029044">
    <property type="entry name" value="Nucleotide-diphossugar_trans"/>
</dbReference>
<organism evidence="1 2">
    <name type="scientific">Marinicauda pacifica</name>
    <dbReference type="NCBI Taxonomy" id="1133559"/>
    <lineage>
        <taxon>Bacteria</taxon>
        <taxon>Pseudomonadati</taxon>
        <taxon>Pseudomonadota</taxon>
        <taxon>Alphaproteobacteria</taxon>
        <taxon>Maricaulales</taxon>
        <taxon>Maricaulaceae</taxon>
        <taxon>Marinicauda</taxon>
    </lineage>
</organism>
<name>A0A4S2HCN5_9PROT</name>
<proteinExistence type="predicted"/>
<dbReference type="OrthoDB" id="9805604at2"/>
<accession>A0A4S2HCN5</accession>